<evidence type="ECO:0000313" key="2">
    <source>
        <dbReference type="Proteomes" id="UP000377595"/>
    </source>
</evidence>
<protein>
    <submittedName>
        <fullName evidence="1">Uncharacterized protein</fullName>
    </submittedName>
</protein>
<organism evidence="1 2">
    <name type="scientific">Acrocarpospora pleiomorpha</name>
    <dbReference type="NCBI Taxonomy" id="90975"/>
    <lineage>
        <taxon>Bacteria</taxon>
        <taxon>Bacillati</taxon>
        <taxon>Actinomycetota</taxon>
        <taxon>Actinomycetes</taxon>
        <taxon>Streptosporangiales</taxon>
        <taxon>Streptosporangiaceae</taxon>
        <taxon>Acrocarpospora</taxon>
    </lineage>
</organism>
<dbReference type="Proteomes" id="UP000377595">
    <property type="component" value="Unassembled WGS sequence"/>
</dbReference>
<proteinExistence type="predicted"/>
<reference evidence="1 2" key="1">
    <citation type="submission" date="2019-10" db="EMBL/GenBank/DDBJ databases">
        <title>Whole genome shotgun sequence of Acrocarpospora pleiomorpha NBRC 16267.</title>
        <authorList>
            <person name="Ichikawa N."/>
            <person name="Kimura A."/>
            <person name="Kitahashi Y."/>
            <person name="Komaki H."/>
            <person name="Oguchi A."/>
        </authorList>
    </citation>
    <scope>NUCLEOTIDE SEQUENCE [LARGE SCALE GENOMIC DNA]</scope>
    <source>
        <strain evidence="1 2">NBRC 16267</strain>
    </source>
</reference>
<evidence type="ECO:0000313" key="1">
    <source>
        <dbReference type="EMBL" id="GES24279.1"/>
    </source>
</evidence>
<comment type="caution">
    <text evidence="1">The sequence shown here is derived from an EMBL/GenBank/DDBJ whole genome shotgun (WGS) entry which is preliminary data.</text>
</comment>
<dbReference type="AlphaFoldDB" id="A0A5M3XW35"/>
<keyword evidence="2" id="KW-1185">Reference proteome</keyword>
<dbReference type="EMBL" id="BLAF01000050">
    <property type="protein sequence ID" value="GES24279.1"/>
    <property type="molecule type" value="Genomic_DNA"/>
</dbReference>
<sequence length="78" mass="8320">MGARVTPLRIEATLIVDFEAATIVSIIVKDGIKRRRVGPLPGLEVKSAVRIADEIGPFDAGMHSLQSDPFGDAETSSE</sequence>
<accession>A0A5M3XW35</accession>
<gene>
    <name evidence="1" type="ORF">Aple_071780</name>
</gene>
<name>A0A5M3XW35_9ACTN</name>